<keyword evidence="2" id="KW-0732">Signal</keyword>
<feature type="chain" id="PRO_5016663405" description="Lipoprotein" evidence="2">
    <location>
        <begin position="20"/>
        <end position="98"/>
    </location>
</feature>
<dbReference type="RefSeq" id="WP_017757990.1">
    <property type="nucleotide sequence ID" value="NZ_QQAV01000001.1"/>
</dbReference>
<reference evidence="3 4" key="1">
    <citation type="submission" date="2018-07" db="EMBL/GenBank/DDBJ databases">
        <title>Genomic Encyclopedia of Type Strains, Phase IV (KMG-IV): sequencing the most valuable type-strain genomes for metagenomic binning, comparative biology and taxonomic classification.</title>
        <authorList>
            <person name="Goeker M."/>
        </authorList>
    </citation>
    <scope>NUCLEOTIDE SEQUENCE [LARGE SCALE GENOMIC DNA]</scope>
    <source>
        <strain evidence="3 4">DSM 21352</strain>
    </source>
</reference>
<dbReference type="Proteomes" id="UP000255265">
    <property type="component" value="Unassembled WGS sequence"/>
</dbReference>
<feature type="signal peptide" evidence="2">
    <location>
        <begin position="1"/>
        <end position="19"/>
    </location>
</feature>
<feature type="region of interest" description="Disordered" evidence="1">
    <location>
        <begin position="74"/>
        <end position="98"/>
    </location>
</feature>
<feature type="compositionally biased region" description="Pro residues" evidence="1">
    <location>
        <begin position="44"/>
        <end position="53"/>
    </location>
</feature>
<evidence type="ECO:0000313" key="4">
    <source>
        <dbReference type="Proteomes" id="UP000255265"/>
    </source>
</evidence>
<proteinExistence type="predicted"/>
<name>A0A370FKN0_9BURK</name>
<dbReference type="AlphaFoldDB" id="A0A370FKN0"/>
<evidence type="ECO:0008006" key="5">
    <source>
        <dbReference type="Google" id="ProtNLM"/>
    </source>
</evidence>
<organism evidence="3 4">
    <name type="scientific">Pseudacidovorax intermedius</name>
    <dbReference type="NCBI Taxonomy" id="433924"/>
    <lineage>
        <taxon>Bacteria</taxon>
        <taxon>Pseudomonadati</taxon>
        <taxon>Pseudomonadota</taxon>
        <taxon>Betaproteobacteria</taxon>
        <taxon>Burkholderiales</taxon>
        <taxon>Comamonadaceae</taxon>
        <taxon>Pseudacidovorax</taxon>
    </lineage>
</organism>
<dbReference type="STRING" id="433924.NS331_01540"/>
<comment type="caution">
    <text evidence="3">The sequence shown here is derived from an EMBL/GenBank/DDBJ whole genome shotgun (WGS) entry which is preliminary data.</text>
</comment>
<keyword evidence="4" id="KW-1185">Reference proteome</keyword>
<dbReference type="EMBL" id="QQAV01000001">
    <property type="protein sequence ID" value="RDI28252.1"/>
    <property type="molecule type" value="Genomic_DNA"/>
</dbReference>
<feature type="region of interest" description="Disordered" evidence="1">
    <location>
        <begin position="29"/>
        <end position="55"/>
    </location>
</feature>
<accession>A0A370FKN0</accession>
<sequence>MNRLSMHLAGALLTAAALAGCGGGGGSSFAFVPASPPGTGSTSPPSPSTPTPQPNAYDQFLAYVLALVGTQQDSAEPADVAALDPAPTSETAEPIATP</sequence>
<protein>
    <recommendedName>
        <fullName evidence="5">Lipoprotein</fullName>
    </recommendedName>
</protein>
<evidence type="ECO:0000313" key="3">
    <source>
        <dbReference type="EMBL" id="RDI28252.1"/>
    </source>
</evidence>
<evidence type="ECO:0000256" key="2">
    <source>
        <dbReference type="SAM" id="SignalP"/>
    </source>
</evidence>
<dbReference type="PROSITE" id="PS51257">
    <property type="entry name" value="PROKAR_LIPOPROTEIN"/>
    <property type="match status" value="1"/>
</dbReference>
<evidence type="ECO:0000256" key="1">
    <source>
        <dbReference type="SAM" id="MobiDB-lite"/>
    </source>
</evidence>
<gene>
    <name evidence="3" type="ORF">DFR41_1014</name>
</gene>